<dbReference type="EMBL" id="QZJZ01000010">
    <property type="protein sequence ID" value="RJP61714.1"/>
    <property type="molecule type" value="Genomic_DNA"/>
</dbReference>
<sequence length="373" mass="42732">MMHKTLYMPDRIIIEQSALSLPYTQKILGKFANIPIETVGRIHDIKKYSSNESPENVVLITNYKGSLIKKCPGSSGVLCCNYYVANLINGCPFACEYCILQDYLNCGCVMVCSNIATFFEELRQVVKPGYILRLGTGELADSLAFDYLFDLTDELIPRMHEFPDVILELKTKSDCVKNILKYDAPGNIVIAWSLNPQELIDRYEHNATPLRNRLNAAISVVSKGYKTAFHFDPIILVPGWEKLYKQVIDELFASVAPEHISWISLGGLRFMPSLKRVSMDRFPQTDMFSYGEFVMCKDGKFRYFYPMRRDMYRTVAGYIHEYYPSAPVYFCMESPKMWNDVFGALPTRISDISHVYDPYPYDAICGTKFQDGN</sequence>
<dbReference type="GO" id="GO:0003913">
    <property type="term" value="F:DNA photolyase activity"/>
    <property type="evidence" value="ECO:0007669"/>
    <property type="project" value="TreeGrafter"/>
</dbReference>
<evidence type="ECO:0000313" key="2">
    <source>
        <dbReference type="Proteomes" id="UP000266426"/>
    </source>
</evidence>
<dbReference type="GO" id="GO:0051539">
    <property type="term" value="F:4 iron, 4 sulfur cluster binding"/>
    <property type="evidence" value="ECO:0007669"/>
    <property type="project" value="TreeGrafter"/>
</dbReference>
<dbReference type="PANTHER" id="PTHR37822">
    <property type="entry name" value="SPORE PHOTOPRODUCT LYASE-RELATED"/>
    <property type="match status" value="1"/>
</dbReference>
<dbReference type="Gene3D" id="3.80.30.30">
    <property type="match status" value="1"/>
</dbReference>
<organism evidence="1 2">
    <name type="scientific">Candidatus Auribacter fodinae</name>
    <dbReference type="NCBI Taxonomy" id="2093366"/>
    <lineage>
        <taxon>Bacteria</taxon>
        <taxon>Pseudomonadati</taxon>
        <taxon>Candidatus Auribacterota</taxon>
        <taxon>Candidatus Auribacteria</taxon>
        <taxon>Candidatus Auribacterales</taxon>
        <taxon>Candidatus Auribacteraceae</taxon>
        <taxon>Candidatus Auribacter</taxon>
    </lineage>
</organism>
<dbReference type="Proteomes" id="UP000266426">
    <property type="component" value="Unassembled WGS sequence"/>
</dbReference>
<evidence type="ECO:0008006" key="3">
    <source>
        <dbReference type="Google" id="ProtNLM"/>
    </source>
</evidence>
<dbReference type="InterPro" id="IPR049539">
    <property type="entry name" value="SPL"/>
</dbReference>
<accession>A0A3A4RGJ4</accession>
<evidence type="ECO:0000313" key="1">
    <source>
        <dbReference type="EMBL" id="RJP61714.1"/>
    </source>
</evidence>
<comment type="caution">
    <text evidence="1">The sequence shown here is derived from an EMBL/GenBank/DDBJ whole genome shotgun (WGS) entry which is preliminary data.</text>
</comment>
<name>A0A3A4RGJ4_9BACT</name>
<dbReference type="PANTHER" id="PTHR37822:SF2">
    <property type="entry name" value="SPORE PHOTOPRODUCT LYASE"/>
    <property type="match status" value="1"/>
</dbReference>
<dbReference type="GO" id="GO:1904047">
    <property type="term" value="F:S-adenosyl-L-methionine binding"/>
    <property type="evidence" value="ECO:0007669"/>
    <property type="project" value="TreeGrafter"/>
</dbReference>
<reference evidence="1 2" key="1">
    <citation type="journal article" date="2017" name="ISME J.">
        <title>Energy and carbon metabolisms in a deep terrestrial subsurface fluid microbial community.</title>
        <authorList>
            <person name="Momper L."/>
            <person name="Jungbluth S.P."/>
            <person name="Lee M.D."/>
            <person name="Amend J.P."/>
        </authorList>
    </citation>
    <scope>NUCLEOTIDE SEQUENCE [LARGE SCALE GENOMIC DNA]</scope>
    <source>
        <strain evidence="1">SURF_26</strain>
    </source>
</reference>
<proteinExistence type="predicted"/>
<protein>
    <recommendedName>
        <fullName evidence="3">DNA photolyase</fullName>
    </recommendedName>
</protein>
<dbReference type="GO" id="GO:0042601">
    <property type="term" value="C:endospore-forming forespore"/>
    <property type="evidence" value="ECO:0007669"/>
    <property type="project" value="TreeGrafter"/>
</dbReference>
<dbReference type="AlphaFoldDB" id="A0A3A4RGJ4"/>
<dbReference type="Gene3D" id="3.40.50.12110">
    <property type="match status" value="1"/>
</dbReference>
<dbReference type="Pfam" id="PF20903">
    <property type="entry name" value="SPL"/>
    <property type="match status" value="1"/>
</dbReference>
<gene>
    <name evidence="1" type="ORF">C4541_01565</name>
</gene>